<evidence type="ECO:0008006" key="4">
    <source>
        <dbReference type="Google" id="ProtNLM"/>
    </source>
</evidence>
<comment type="caution">
    <text evidence="2">The sequence shown here is derived from an EMBL/GenBank/DDBJ whole genome shotgun (WGS) entry which is preliminary data.</text>
</comment>
<keyword evidence="1" id="KW-0732">Signal</keyword>
<accession>A0A9W6PJU6</accession>
<reference evidence="2" key="1">
    <citation type="submission" date="2023-02" db="EMBL/GenBank/DDBJ databases">
        <title>Kitasatospora phosalacinea NBRC 14362.</title>
        <authorList>
            <person name="Ichikawa N."/>
            <person name="Sato H."/>
            <person name="Tonouchi N."/>
        </authorList>
    </citation>
    <scope>NUCLEOTIDE SEQUENCE</scope>
    <source>
        <strain evidence="2">NBRC 14362</strain>
    </source>
</reference>
<feature type="chain" id="PRO_5040719918" description="DUF11 domain-containing protein" evidence="1">
    <location>
        <begin position="28"/>
        <end position="179"/>
    </location>
</feature>
<dbReference type="EMBL" id="BSRX01000024">
    <property type="protein sequence ID" value="GLW56147.1"/>
    <property type="molecule type" value="Genomic_DNA"/>
</dbReference>
<protein>
    <recommendedName>
        <fullName evidence="4">DUF11 domain-containing protein</fullName>
    </recommendedName>
</protein>
<sequence length="179" mass="19159">MTVSIGRRGWWRIGIAAALCVAGTGTAAVASGAVPLGGRAAVSADEQRAPNSEDGLQVVNVSVDRTKVRGLTVVRALVANLGPNEVSQHFQTTIKLPKRVTVEGKVFPESCRYDDARRELTCDFRKGLSLRRTATVLLPLRIADDVRAGERLSGGAVSVQDPDRPTRVVPSRAFTIDVQ</sequence>
<evidence type="ECO:0000313" key="3">
    <source>
        <dbReference type="Proteomes" id="UP001165143"/>
    </source>
</evidence>
<dbReference type="AlphaFoldDB" id="A0A9W6PJU6"/>
<organism evidence="2 3">
    <name type="scientific">Kitasatospora phosalacinea</name>
    <dbReference type="NCBI Taxonomy" id="2065"/>
    <lineage>
        <taxon>Bacteria</taxon>
        <taxon>Bacillati</taxon>
        <taxon>Actinomycetota</taxon>
        <taxon>Actinomycetes</taxon>
        <taxon>Kitasatosporales</taxon>
        <taxon>Streptomycetaceae</taxon>
        <taxon>Kitasatospora</taxon>
    </lineage>
</organism>
<name>A0A9W6PJU6_9ACTN</name>
<proteinExistence type="predicted"/>
<feature type="signal peptide" evidence="1">
    <location>
        <begin position="1"/>
        <end position="27"/>
    </location>
</feature>
<evidence type="ECO:0000256" key="1">
    <source>
        <dbReference type="SAM" id="SignalP"/>
    </source>
</evidence>
<dbReference type="Proteomes" id="UP001165143">
    <property type="component" value="Unassembled WGS sequence"/>
</dbReference>
<evidence type="ECO:0000313" key="2">
    <source>
        <dbReference type="EMBL" id="GLW56147.1"/>
    </source>
</evidence>
<gene>
    <name evidence="2" type="ORF">Kpho01_41580</name>
</gene>